<dbReference type="InterPro" id="IPR012340">
    <property type="entry name" value="NA-bd_OB-fold"/>
</dbReference>
<name>A0A813DYC8_POLGL</name>
<evidence type="ECO:0000313" key="2">
    <source>
        <dbReference type="EMBL" id="CAE8593047.1"/>
    </source>
</evidence>
<dbReference type="PANTHER" id="PTHR10724">
    <property type="entry name" value="30S RIBOSOMAL PROTEIN S1"/>
    <property type="match status" value="1"/>
</dbReference>
<accession>A0A813DYC8</accession>
<dbReference type="OrthoDB" id="2402222at2759"/>
<dbReference type="InterPro" id="IPR050437">
    <property type="entry name" value="Ribos_protein_bS1-like"/>
</dbReference>
<dbReference type="AlphaFoldDB" id="A0A813DYC8"/>
<dbReference type="InterPro" id="IPR003029">
    <property type="entry name" value="S1_domain"/>
</dbReference>
<comment type="caution">
    <text evidence="2">The sequence shown here is derived from an EMBL/GenBank/DDBJ whole genome shotgun (WGS) entry which is preliminary data.</text>
</comment>
<dbReference type="GO" id="GO:0006412">
    <property type="term" value="P:translation"/>
    <property type="evidence" value="ECO:0007669"/>
    <property type="project" value="TreeGrafter"/>
</dbReference>
<reference evidence="2" key="1">
    <citation type="submission" date="2021-02" db="EMBL/GenBank/DDBJ databases">
        <authorList>
            <person name="Dougan E. K."/>
            <person name="Rhodes N."/>
            <person name="Thang M."/>
            <person name="Chan C."/>
        </authorList>
    </citation>
    <scope>NUCLEOTIDE SEQUENCE</scope>
</reference>
<dbReference type="PROSITE" id="PS50126">
    <property type="entry name" value="S1"/>
    <property type="match status" value="4"/>
</dbReference>
<dbReference type="EMBL" id="CAJNNV010006073">
    <property type="protein sequence ID" value="CAE8593047.1"/>
    <property type="molecule type" value="Genomic_DNA"/>
</dbReference>
<keyword evidence="3" id="KW-1185">Reference proteome</keyword>
<evidence type="ECO:0000313" key="3">
    <source>
        <dbReference type="Proteomes" id="UP000654075"/>
    </source>
</evidence>
<feature type="domain" description="S1 motif" evidence="1">
    <location>
        <begin position="7"/>
        <end position="76"/>
    </location>
</feature>
<dbReference type="SUPFAM" id="SSF50249">
    <property type="entry name" value="Nucleic acid-binding proteins"/>
    <property type="match status" value="4"/>
</dbReference>
<dbReference type="Pfam" id="PF00575">
    <property type="entry name" value="S1"/>
    <property type="match status" value="3"/>
</dbReference>
<sequence length="341" mass="35924">MEDLCTGEELTGTVTKLKTFGATLDLGAGMQGSLHVRHLGEGHVEKASDFMAVGDTLQVRVFRIRKGEVDVALADSAAFQKRLFSDFAIGEQLQGTVVGVSKVGVFLDVGAVNAALLAPENVLDFSMSALPELFKKGQTLVVKVAAIAPMQLEARHVNTSIVGRSQHSARTAAAGAEGGLRKMEDLCTGEEFTGTVTKVSKAGATLDMGTEGTGFLHCNKLGKGIVVKASDFISVGDTFQVRVLRVYQGQVDVALGDFAAFKKRSISDFAIGEEIQGTVVGTSKGAVFVDIGAMTDAILPSGNILDFDASTQALPDLFKQGQELAVKVAVKSPQRLEVSMK</sequence>
<evidence type="ECO:0000259" key="1">
    <source>
        <dbReference type="PROSITE" id="PS50126"/>
    </source>
</evidence>
<feature type="domain" description="S1 motif" evidence="1">
    <location>
        <begin position="272"/>
        <end position="341"/>
    </location>
</feature>
<dbReference type="GO" id="GO:0003729">
    <property type="term" value="F:mRNA binding"/>
    <property type="evidence" value="ECO:0007669"/>
    <property type="project" value="TreeGrafter"/>
</dbReference>
<dbReference type="GO" id="GO:0003735">
    <property type="term" value="F:structural constituent of ribosome"/>
    <property type="evidence" value="ECO:0007669"/>
    <property type="project" value="TreeGrafter"/>
</dbReference>
<proteinExistence type="predicted"/>
<feature type="domain" description="S1 motif" evidence="1">
    <location>
        <begin position="189"/>
        <end position="256"/>
    </location>
</feature>
<dbReference type="SMART" id="SM00316">
    <property type="entry name" value="S1"/>
    <property type="match status" value="4"/>
</dbReference>
<protein>
    <recommendedName>
        <fullName evidence="1">S1 motif domain-containing protein</fullName>
    </recommendedName>
</protein>
<gene>
    <name evidence="2" type="ORF">PGLA1383_LOCUS11661</name>
</gene>
<dbReference type="Proteomes" id="UP000654075">
    <property type="component" value="Unassembled WGS sequence"/>
</dbReference>
<dbReference type="Gene3D" id="2.40.50.140">
    <property type="entry name" value="Nucleic acid-binding proteins"/>
    <property type="match status" value="4"/>
</dbReference>
<organism evidence="2 3">
    <name type="scientific">Polarella glacialis</name>
    <name type="common">Dinoflagellate</name>
    <dbReference type="NCBI Taxonomy" id="89957"/>
    <lineage>
        <taxon>Eukaryota</taxon>
        <taxon>Sar</taxon>
        <taxon>Alveolata</taxon>
        <taxon>Dinophyceae</taxon>
        <taxon>Suessiales</taxon>
        <taxon>Suessiaceae</taxon>
        <taxon>Polarella</taxon>
    </lineage>
</organism>
<feature type="domain" description="S1 motif" evidence="1">
    <location>
        <begin position="90"/>
        <end position="162"/>
    </location>
</feature>